<feature type="chain" id="PRO_5013335490" evidence="3">
    <location>
        <begin position="20"/>
        <end position="491"/>
    </location>
</feature>
<evidence type="ECO:0000256" key="3">
    <source>
        <dbReference type="SAM" id="SignalP"/>
    </source>
</evidence>
<dbReference type="InterPro" id="IPR036514">
    <property type="entry name" value="SGNH_hydro_sf"/>
</dbReference>
<dbReference type="RefSeq" id="WP_072713105.1">
    <property type="nucleotide sequence ID" value="NZ_CP016796.1"/>
</dbReference>
<evidence type="ECO:0000256" key="1">
    <source>
        <dbReference type="ARBA" id="ARBA00022801"/>
    </source>
</evidence>
<keyword evidence="2" id="KW-0443">Lipid metabolism</keyword>
<dbReference type="Gene3D" id="3.40.50.1110">
    <property type="entry name" value="SGNH hydrolase"/>
    <property type="match status" value="1"/>
</dbReference>
<dbReference type="OrthoDB" id="5292073at2"/>
<keyword evidence="1" id="KW-0378">Hydrolase</keyword>
<dbReference type="PANTHER" id="PTHR46020">
    <property type="entry name" value="OSJNBB0059K02.9 PROTEIN"/>
    <property type="match status" value="1"/>
</dbReference>
<accession>A0A1L4BU01</accession>
<gene>
    <name evidence="4" type="ORF">F7310_08050</name>
</gene>
<dbReference type="GO" id="GO:0006629">
    <property type="term" value="P:lipid metabolic process"/>
    <property type="evidence" value="ECO:0007669"/>
    <property type="project" value="UniProtKB-KW"/>
</dbReference>
<protein>
    <submittedName>
        <fullName evidence="4">GDSL family lipase</fullName>
    </submittedName>
</protein>
<dbReference type="InterPro" id="IPR001087">
    <property type="entry name" value="GDSL"/>
</dbReference>
<dbReference type="SUPFAM" id="SSF52266">
    <property type="entry name" value="SGNH hydrolase"/>
    <property type="match status" value="1"/>
</dbReference>
<feature type="signal peptide" evidence="3">
    <location>
        <begin position="1"/>
        <end position="19"/>
    </location>
</feature>
<organism evidence="4 5">
    <name type="scientific">Francisella uliginis</name>
    <dbReference type="NCBI Taxonomy" id="573570"/>
    <lineage>
        <taxon>Bacteria</taxon>
        <taxon>Pseudomonadati</taxon>
        <taxon>Pseudomonadota</taxon>
        <taxon>Gammaproteobacteria</taxon>
        <taxon>Thiotrichales</taxon>
        <taxon>Francisellaceae</taxon>
        <taxon>Francisella</taxon>
    </lineage>
</organism>
<dbReference type="AlphaFoldDB" id="A0A1L4BU01"/>
<dbReference type="EMBL" id="CP016796">
    <property type="protein sequence ID" value="API87319.1"/>
    <property type="molecule type" value="Genomic_DNA"/>
</dbReference>
<sequence length="491" mass="55989">MIRNIFTSSAILFFCTILAKQSFGYAHTHLMLENNCSTDAIFTITDKDSGYSFKKVIKPYQYYVTKELSNDNFLLATTSNYNINFKSRNSYGSVKYELSNAFFYFGEKGANKALFKDAIGNIEVNHRLHNDNYEYYWTNYSVNIKTFINGSLITPSFTISACHKEIDTFDSLLFGVKKVLIFGDSLSDKGNLYKYSLQLLPKSTPYYRGMFSNGEVWSEQFANRLYLNNISVNNYAVGGSSVIVFPDWADNDTPYVLGDQVGLYLNLDSNENIKDKLAIFFVGGNDYLTSNPKMEDIDNAVKQVTDGIISAIERVGVKKVVIIGLPDLSITGESKSLKNQDVLKKIYIKHNEILKAYANKHNMKFIDIAPVFDEMINNTKNFNKKYHANISLKHIKDSCWLGGYFLSEKAKINKAYNDLENKDSSRVKMTELLDQPSMQSIIDAGYTGSMCNNPQNYAFWDHVHPTYQIHRALYDHIVKELGAKSYTKEIM</sequence>
<dbReference type="CDD" id="cd01846">
    <property type="entry name" value="fatty_acyltransferase_like"/>
    <property type="match status" value="1"/>
</dbReference>
<evidence type="ECO:0000313" key="4">
    <source>
        <dbReference type="EMBL" id="API87319.1"/>
    </source>
</evidence>
<evidence type="ECO:0000313" key="5">
    <source>
        <dbReference type="Proteomes" id="UP000184222"/>
    </source>
</evidence>
<proteinExistence type="predicted"/>
<dbReference type="Proteomes" id="UP000184222">
    <property type="component" value="Chromosome"/>
</dbReference>
<reference evidence="4 5" key="1">
    <citation type="journal article" date="2016" name="Appl. Environ. Microbiol.">
        <title>Whole genome relationships among Francisella bacteria of diverse origin define new species and provide specific regions for detection.</title>
        <authorList>
            <person name="Challacombe J.F."/>
            <person name="Petersen J.M."/>
            <person name="Gallegos-Graves V."/>
            <person name="Hodge D."/>
            <person name="Pillai S."/>
            <person name="Kuske C.R."/>
        </authorList>
    </citation>
    <scope>NUCLEOTIDE SEQUENCE [LARGE SCALE GENOMIC DNA]</scope>
    <source>
        <strain evidence="5">TX07-7310</strain>
    </source>
</reference>
<dbReference type="Pfam" id="PF00657">
    <property type="entry name" value="Lipase_GDSL"/>
    <property type="match status" value="1"/>
</dbReference>
<dbReference type="GO" id="GO:0016788">
    <property type="term" value="F:hydrolase activity, acting on ester bonds"/>
    <property type="evidence" value="ECO:0007669"/>
    <property type="project" value="InterPro"/>
</dbReference>
<keyword evidence="5" id="KW-1185">Reference proteome</keyword>
<dbReference type="PANTHER" id="PTHR46020:SF4">
    <property type="entry name" value="OS04G0650200 PROTEIN"/>
    <property type="match status" value="1"/>
</dbReference>
<name>A0A1L4BU01_9GAMM</name>
<dbReference type="STRING" id="573570.F7310_08050"/>
<dbReference type="KEGG" id="frx:F7310_08050"/>
<evidence type="ECO:0000256" key="2">
    <source>
        <dbReference type="ARBA" id="ARBA00023098"/>
    </source>
</evidence>
<keyword evidence="3" id="KW-0732">Signal</keyword>